<dbReference type="Proteomes" id="UP000078316">
    <property type="component" value="Unassembled WGS sequence"/>
</dbReference>
<organism evidence="1 2">
    <name type="scientific">Methylobacterium platani</name>
    <dbReference type="NCBI Taxonomy" id="427683"/>
    <lineage>
        <taxon>Bacteria</taxon>
        <taxon>Pseudomonadati</taxon>
        <taxon>Pseudomonadota</taxon>
        <taxon>Alphaproteobacteria</taxon>
        <taxon>Hyphomicrobiales</taxon>
        <taxon>Methylobacteriaceae</taxon>
        <taxon>Methylobacterium</taxon>
    </lineage>
</organism>
<comment type="caution">
    <text evidence="1">The sequence shown here is derived from an EMBL/GenBank/DDBJ whole genome shotgun (WGS) entry which is preliminary data.</text>
</comment>
<gene>
    <name evidence="1" type="ORF">A5481_14125</name>
</gene>
<accession>A0A179SD57</accession>
<sequence>MAAMPSAMSLAERLEANALLDRLVADEPTFPDEAARRLIALLPARKPRRFTLDLGWRRPGSTSRGHAAGHGDVAMEEPGETRIWSSDPGPVLRIGGYAVTHVPGSVGIALIWEETRPDRSGQSCILVYDVVTGIPQEMRIARQTTIGFLGLQFATVRYVPWKTPRAGAAPA</sequence>
<dbReference type="EMBL" id="LWHQ01000024">
    <property type="protein sequence ID" value="OAS24415.1"/>
    <property type="molecule type" value="Genomic_DNA"/>
</dbReference>
<evidence type="ECO:0000313" key="1">
    <source>
        <dbReference type="EMBL" id="OAS24415.1"/>
    </source>
</evidence>
<proteinExistence type="predicted"/>
<evidence type="ECO:0000313" key="2">
    <source>
        <dbReference type="Proteomes" id="UP000078316"/>
    </source>
</evidence>
<protein>
    <submittedName>
        <fullName evidence="1">Uncharacterized protein</fullName>
    </submittedName>
</protein>
<name>A0A179SD57_9HYPH</name>
<reference evidence="1 2" key="1">
    <citation type="submission" date="2016-04" db="EMBL/GenBank/DDBJ databases">
        <authorList>
            <person name="Evans L.H."/>
            <person name="Alamgir A."/>
            <person name="Owens N."/>
            <person name="Weber N.D."/>
            <person name="Virtaneva K."/>
            <person name="Barbian K."/>
            <person name="Babar A."/>
            <person name="Rosenke K."/>
        </authorList>
    </citation>
    <scope>NUCLEOTIDE SEQUENCE [LARGE SCALE GENOMIC DNA]</scope>
    <source>
        <strain evidence="1 2">PMB02</strain>
    </source>
</reference>
<dbReference type="AlphaFoldDB" id="A0A179SD57"/>